<sequence>MRVDGDVAQVGCCRAEPVQPFGDGEAAGLARIGHHADDDLVEQEGGAAENVPVSSGDRVEGSREEGSHDREE</sequence>
<protein>
    <submittedName>
        <fullName evidence="2">Uncharacterized protein</fullName>
    </submittedName>
</protein>
<dbReference type="Proteomes" id="UP001499987">
    <property type="component" value="Unassembled WGS sequence"/>
</dbReference>
<evidence type="ECO:0000313" key="2">
    <source>
        <dbReference type="EMBL" id="GAA1093682.1"/>
    </source>
</evidence>
<keyword evidence="3" id="KW-1185">Reference proteome</keyword>
<reference evidence="3" key="1">
    <citation type="journal article" date="2019" name="Int. J. Syst. Evol. Microbiol.">
        <title>The Global Catalogue of Microorganisms (GCM) 10K type strain sequencing project: providing services to taxonomists for standard genome sequencing and annotation.</title>
        <authorList>
            <consortium name="The Broad Institute Genomics Platform"/>
            <consortium name="The Broad Institute Genome Sequencing Center for Infectious Disease"/>
            <person name="Wu L."/>
            <person name="Ma J."/>
        </authorList>
    </citation>
    <scope>NUCLEOTIDE SEQUENCE [LARGE SCALE GENOMIC DNA]</scope>
    <source>
        <strain evidence="3">JCM 13002</strain>
    </source>
</reference>
<accession>A0ABP4E873</accession>
<gene>
    <name evidence="2" type="ORF">GCM10009663_41570</name>
</gene>
<dbReference type="EMBL" id="BAAALD010000040">
    <property type="protein sequence ID" value="GAA1093682.1"/>
    <property type="molecule type" value="Genomic_DNA"/>
</dbReference>
<name>A0ABP4E873_9ACTN</name>
<feature type="compositionally biased region" description="Basic and acidic residues" evidence="1">
    <location>
        <begin position="57"/>
        <end position="72"/>
    </location>
</feature>
<comment type="caution">
    <text evidence="2">The sequence shown here is derived from an EMBL/GenBank/DDBJ whole genome shotgun (WGS) entry which is preliminary data.</text>
</comment>
<organism evidence="2 3">
    <name type="scientific">Kitasatospora arboriphila</name>
    <dbReference type="NCBI Taxonomy" id="258052"/>
    <lineage>
        <taxon>Bacteria</taxon>
        <taxon>Bacillati</taxon>
        <taxon>Actinomycetota</taxon>
        <taxon>Actinomycetes</taxon>
        <taxon>Kitasatosporales</taxon>
        <taxon>Streptomycetaceae</taxon>
        <taxon>Kitasatospora</taxon>
    </lineage>
</organism>
<evidence type="ECO:0000256" key="1">
    <source>
        <dbReference type="SAM" id="MobiDB-lite"/>
    </source>
</evidence>
<feature type="region of interest" description="Disordered" evidence="1">
    <location>
        <begin position="33"/>
        <end position="72"/>
    </location>
</feature>
<proteinExistence type="predicted"/>
<evidence type="ECO:0000313" key="3">
    <source>
        <dbReference type="Proteomes" id="UP001499987"/>
    </source>
</evidence>